<feature type="chain" id="PRO_5007574245" description="DUF2490 domain-containing protein" evidence="1">
    <location>
        <begin position="22"/>
        <end position="229"/>
    </location>
</feature>
<evidence type="ECO:0008006" key="4">
    <source>
        <dbReference type="Google" id="ProtNLM"/>
    </source>
</evidence>
<proteinExistence type="predicted"/>
<dbReference type="EMBL" id="LRPC01000028">
    <property type="protein sequence ID" value="KYG74143.1"/>
    <property type="molecule type" value="Genomic_DNA"/>
</dbReference>
<dbReference type="OrthoDB" id="1121653at2"/>
<dbReference type="Proteomes" id="UP000075606">
    <property type="component" value="Unassembled WGS sequence"/>
</dbReference>
<gene>
    <name evidence="2" type="ORF">AWW68_15955</name>
</gene>
<accession>A0A150X616</accession>
<comment type="caution">
    <text evidence="2">The sequence shown here is derived from an EMBL/GenBank/DDBJ whole genome shotgun (WGS) entry which is preliminary data.</text>
</comment>
<evidence type="ECO:0000313" key="3">
    <source>
        <dbReference type="Proteomes" id="UP000075606"/>
    </source>
</evidence>
<evidence type="ECO:0000313" key="2">
    <source>
        <dbReference type="EMBL" id="KYG74143.1"/>
    </source>
</evidence>
<sequence>MNTRLSTLVLLGLLCFSGLRAQNTFQTGALPGINFNKDLGEIYSLNFKIESREQFWGGEVGSDAPFNHQHLLTDFTLIGSRQVGLSEKVNFGYMFRLEEGETIHRTIQQFSFISRLRTFSLGHRLVTDQTFEPEESTAFRLRYRVSAELPLDGDKADPGEFYVKLNNELLQGWQDGSKPLLEYRFGPFLGYSLDQTHKLEVGLDYRNRSILTDPTRHSYWLSINWFFKL</sequence>
<dbReference type="RefSeq" id="WP_068223679.1">
    <property type="nucleotide sequence ID" value="NZ_CP139724.1"/>
</dbReference>
<protein>
    <recommendedName>
        <fullName evidence="4">DUF2490 domain-containing protein</fullName>
    </recommendedName>
</protein>
<dbReference type="AlphaFoldDB" id="A0A150X616"/>
<feature type="signal peptide" evidence="1">
    <location>
        <begin position="1"/>
        <end position="21"/>
    </location>
</feature>
<dbReference type="Pfam" id="PF10677">
    <property type="entry name" value="DUF2490"/>
    <property type="match status" value="1"/>
</dbReference>
<reference evidence="2 3" key="1">
    <citation type="submission" date="2016-01" db="EMBL/GenBank/DDBJ databases">
        <title>Genome sequencing of Roseivirga spongicola UST030701-084.</title>
        <authorList>
            <person name="Selvaratnam C."/>
            <person name="Thevarajoo S."/>
            <person name="Goh K.M."/>
            <person name="Ee R."/>
            <person name="Chan K.-G."/>
            <person name="Chong C.S."/>
        </authorList>
    </citation>
    <scope>NUCLEOTIDE SEQUENCE [LARGE SCALE GENOMIC DNA]</scope>
    <source>
        <strain evidence="2 3">UST030701-084</strain>
    </source>
</reference>
<keyword evidence="1" id="KW-0732">Signal</keyword>
<evidence type="ECO:0000256" key="1">
    <source>
        <dbReference type="SAM" id="SignalP"/>
    </source>
</evidence>
<name>A0A150X616_9BACT</name>
<dbReference type="STRING" id="333140.AWW68_15955"/>
<dbReference type="InterPro" id="IPR019619">
    <property type="entry name" value="DUF2490"/>
</dbReference>
<organism evidence="2 3">
    <name type="scientific">Roseivirga spongicola</name>
    <dbReference type="NCBI Taxonomy" id="333140"/>
    <lineage>
        <taxon>Bacteria</taxon>
        <taxon>Pseudomonadati</taxon>
        <taxon>Bacteroidota</taxon>
        <taxon>Cytophagia</taxon>
        <taxon>Cytophagales</taxon>
        <taxon>Roseivirgaceae</taxon>
        <taxon>Roseivirga</taxon>
    </lineage>
</organism>
<keyword evidence="3" id="KW-1185">Reference proteome</keyword>